<evidence type="ECO:0000256" key="4">
    <source>
        <dbReference type="ARBA" id="ARBA00016468"/>
    </source>
</evidence>
<keyword evidence="7" id="KW-0221">Differentiation</keyword>
<dbReference type="InterPro" id="IPR009800">
    <property type="entry name" value="HCR"/>
</dbReference>
<name>A0AAD1T1R3_PELCU</name>
<keyword evidence="9" id="KW-0539">Nucleus</keyword>
<organism evidence="13 14">
    <name type="scientific">Pelobates cultripes</name>
    <name type="common">Western spadefoot toad</name>
    <dbReference type="NCBI Taxonomy" id="61616"/>
    <lineage>
        <taxon>Eukaryota</taxon>
        <taxon>Metazoa</taxon>
        <taxon>Chordata</taxon>
        <taxon>Craniata</taxon>
        <taxon>Vertebrata</taxon>
        <taxon>Euteleostomi</taxon>
        <taxon>Amphibia</taxon>
        <taxon>Batrachia</taxon>
        <taxon>Anura</taxon>
        <taxon>Pelobatoidea</taxon>
        <taxon>Pelobatidae</taxon>
        <taxon>Pelobates</taxon>
    </lineage>
</organism>
<evidence type="ECO:0000256" key="9">
    <source>
        <dbReference type="ARBA" id="ARBA00023242"/>
    </source>
</evidence>
<dbReference type="Pfam" id="PF07111">
    <property type="entry name" value="HCR"/>
    <property type="match status" value="1"/>
</dbReference>
<sequence>MEKKTLDIPPVYSPSMGRGHNGLMPPSHFEIPRRFPAPPPSVSIPPPPCHPTVYEPWEDLAEQLSQLRKENEELKKRWVRGESTRARSLDRHQPQAELQALEIISQQMQEIRRLELAVSDIHEKEEKLVKLTQEVQELKQALRESKEEEERRRLAEDLATRKYQEELSVMSENHKMESSTLKRQVQMLELELKESHQKQEQEVICLRQDLQMANQERECLAEQLSRCHLQLESQNALVQQLRTYIGELVPDNRRLEEQKRERAELRNTIQILEKERETLQTSVSLLHTRLSSLTNILSLQETELCKKEIHGDREKTQLLLSRWREKVFSLMVQMKSEDINRTNDRDKIREKISLLENSLEESNQQQILLSHSLQDRTAELEMERVHSKSLQAELSATQVNSDVLRIRVDKADQVVLQLKAMIDRFVEVMAAQEGLLKTALSRLVTLGQRVSFAAKRVDATQGLVAQKLALGKLEQERDVKAKDAATESDICRPSYENLQQEVKFLHDERDRLSLELKRSALLIEGKVKETRERAEAELAEWQHTASNLRQSLREAEQIEHELKEKMKETETRLQETCEIEAQLQEQLHVQKTAYETEMQRKVSEAEEKMTQQLAQMEKHLHEARREHTKAVVALRQSERQMQREKARTQETLHTMEEAACLREKQLSRQLWEAERDKNLMIATLRQEGLLTTYQKNRSSAIKSIRNEKEQSGSDYQTLGPRPGPSSRESISAMLANLQSLGDTLLTEEEEADDEEHVNPQTK</sequence>
<evidence type="ECO:0000256" key="6">
    <source>
        <dbReference type="ARBA" id="ARBA00022490"/>
    </source>
</evidence>
<evidence type="ECO:0000256" key="7">
    <source>
        <dbReference type="ARBA" id="ARBA00022782"/>
    </source>
</evidence>
<dbReference type="Proteomes" id="UP001295444">
    <property type="component" value="Chromosome 09"/>
</dbReference>
<dbReference type="PANTHER" id="PTHR46822:SF1">
    <property type="entry name" value="COILED-COIL ALPHA-HELICAL ROD PROTEIN 1"/>
    <property type="match status" value="1"/>
</dbReference>
<feature type="coiled-coil region" evidence="11">
    <location>
        <begin position="255"/>
        <end position="282"/>
    </location>
</feature>
<dbReference type="GO" id="GO:0005814">
    <property type="term" value="C:centriole"/>
    <property type="evidence" value="ECO:0007669"/>
    <property type="project" value="TreeGrafter"/>
</dbReference>
<feature type="coiled-coil region" evidence="11">
    <location>
        <begin position="104"/>
        <end position="223"/>
    </location>
</feature>
<dbReference type="PROSITE" id="PS50330">
    <property type="entry name" value="UIM"/>
    <property type="match status" value="1"/>
</dbReference>
<reference evidence="13" key="1">
    <citation type="submission" date="2022-03" db="EMBL/GenBank/DDBJ databases">
        <authorList>
            <person name="Alioto T."/>
            <person name="Alioto T."/>
            <person name="Gomez Garrido J."/>
        </authorList>
    </citation>
    <scope>NUCLEOTIDE SEQUENCE</scope>
</reference>
<dbReference type="GO" id="GO:0006611">
    <property type="term" value="P:protein export from nucleus"/>
    <property type="evidence" value="ECO:0007669"/>
    <property type="project" value="TreeGrafter"/>
</dbReference>
<dbReference type="EMBL" id="OW240920">
    <property type="protein sequence ID" value="CAH2314312.1"/>
    <property type="molecule type" value="Genomic_DNA"/>
</dbReference>
<feature type="compositionally biased region" description="Acidic residues" evidence="12">
    <location>
        <begin position="745"/>
        <end position="755"/>
    </location>
</feature>
<dbReference type="AlphaFoldDB" id="A0AAD1T1R3"/>
<keyword evidence="5" id="KW-0217">Developmental protein</keyword>
<dbReference type="PANTHER" id="PTHR46822">
    <property type="entry name" value="COILED-COIL ALPHA-HELICAL ROD PROTEIN 1"/>
    <property type="match status" value="1"/>
</dbReference>
<keyword evidence="8 11" id="KW-0175">Coiled coil</keyword>
<gene>
    <name evidence="13" type="ORF">PECUL_23A025931</name>
</gene>
<proteinExistence type="predicted"/>
<evidence type="ECO:0000256" key="11">
    <source>
        <dbReference type="SAM" id="Coils"/>
    </source>
</evidence>
<evidence type="ECO:0000256" key="3">
    <source>
        <dbReference type="ARBA" id="ARBA00004496"/>
    </source>
</evidence>
<evidence type="ECO:0000256" key="10">
    <source>
        <dbReference type="ARBA" id="ARBA00031932"/>
    </source>
</evidence>
<feature type="coiled-coil region" evidence="11">
    <location>
        <begin position="495"/>
        <end position="658"/>
    </location>
</feature>
<evidence type="ECO:0000256" key="12">
    <source>
        <dbReference type="SAM" id="MobiDB-lite"/>
    </source>
</evidence>
<dbReference type="GO" id="GO:0030154">
    <property type="term" value="P:cell differentiation"/>
    <property type="evidence" value="ECO:0007669"/>
    <property type="project" value="UniProtKB-KW"/>
</dbReference>
<dbReference type="InterPro" id="IPR003903">
    <property type="entry name" value="UIM_dom"/>
</dbReference>
<feature type="region of interest" description="Disordered" evidence="12">
    <location>
        <begin position="1"/>
        <end position="47"/>
    </location>
</feature>
<dbReference type="GO" id="GO:0005737">
    <property type="term" value="C:cytoplasm"/>
    <property type="evidence" value="ECO:0007669"/>
    <property type="project" value="UniProtKB-SubCell"/>
</dbReference>
<comment type="function">
    <text evidence="1">May be a regulator of keratinocyte proliferation or differentiation.</text>
</comment>
<accession>A0AAD1T1R3</accession>
<evidence type="ECO:0000256" key="5">
    <source>
        <dbReference type="ARBA" id="ARBA00022473"/>
    </source>
</evidence>
<evidence type="ECO:0000313" key="13">
    <source>
        <dbReference type="EMBL" id="CAH2314312.1"/>
    </source>
</evidence>
<evidence type="ECO:0000313" key="14">
    <source>
        <dbReference type="Proteomes" id="UP001295444"/>
    </source>
</evidence>
<feature type="compositionally biased region" description="Pro residues" evidence="12">
    <location>
        <begin position="35"/>
        <end position="47"/>
    </location>
</feature>
<comment type="subcellular location">
    <subcellularLocation>
        <location evidence="3">Cytoplasm</location>
    </subcellularLocation>
    <subcellularLocation>
        <location evidence="2">Nucleus</location>
    </subcellularLocation>
</comment>
<keyword evidence="6" id="KW-0963">Cytoplasm</keyword>
<keyword evidence="14" id="KW-1185">Reference proteome</keyword>
<protein>
    <recommendedName>
        <fullName evidence="4">Coiled-coil alpha-helical rod protein 1</fullName>
    </recommendedName>
    <alternativeName>
        <fullName evidence="10">Alpha-helical coiled-coil rod protein</fullName>
    </alternativeName>
</protein>
<evidence type="ECO:0000256" key="1">
    <source>
        <dbReference type="ARBA" id="ARBA00003936"/>
    </source>
</evidence>
<dbReference type="GO" id="GO:0005634">
    <property type="term" value="C:nucleus"/>
    <property type="evidence" value="ECO:0007669"/>
    <property type="project" value="UniProtKB-SubCell"/>
</dbReference>
<feature type="region of interest" description="Disordered" evidence="12">
    <location>
        <begin position="704"/>
        <end position="762"/>
    </location>
</feature>
<evidence type="ECO:0000256" key="2">
    <source>
        <dbReference type="ARBA" id="ARBA00004123"/>
    </source>
</evidence>
<evidence type="ECO:0000256" key="8">
    <source>
        <dbReference type="ARBA" id="ARBA00023054"/>
    </source>
</evidence>